<comment type="caution">
    <text evidence="3">The sequence shown here is derived from an EMBL/GenBank/DDBJ whole genome shotgun (WGS) entry which is preliminary data.</text>
</comment>
<sequence>MSNYQVIIRALPIDAEVTPDLLRPQDIDPRPPLYKETHLVGNPKVGFCVVETIFCQERVHPDDSNMDTILAAKCEAISGLIRMKKHDLPSPVISGPTKRKRSSFHKPTIDSSANEASMEPASPQSFIISSSIAESPKDLISPNGSIIKVEPRILPDGTLGGYNVKIPDKLSLKSIAGYTGKSSFNSEIGKKQQAQENPDQNPSGGASCSTSKFWGFNGMNFDAPAYFDAHQYIYNEGLHFCDICFQKCEGIPDLLRHRKNHDM</sequence>
<dbReference type="PROSITE" id="PS00028">
    <property type="entry name" value="ZINC_FINGER_C2H2_1"/>
    <property type="match status" value="1"/>
</dbReference>
<feature type="domain" description="C2H2-type" evidence="2">
    <location>
        <begin position="241"/>
        <end position="261"/>
    </location>
</feature>
<dbReference type="InterPro" id="IPR013087">
    <property type="entry name" value="Znf_C2H2_type"/>
</dbReference>
<dbReference type="AlphaFoldDB" id="A0AAV4VXF9"/>
<proteinExistence type="predicted"/>
<protein>
    <recommendedName>
        <fullName evidence="2">C2H2-type domain-containing protein</fullName>
    </recommendedName>
</protein>
<dbReference type="EMBL" id="BPLQ01013729">
    <property type="protein sequence ID" value="GIY74299.1"/>
    <property type="molecule type" value="Genomic_DNA"/>
</dbReference>
<evidence type="ECO:0000313" key="3">
    <source>
        <dbReference type="EMBL" id="GIY74299.1"/>
    </source>
</evidence>
<evidence type="ECO:0000259" key="2">
    <source>
        <dbReference type="PROSITE" id="PS00028"/>
    </source>
</evidence>
<reference evidence="3 4" key="1">
    <citation type="submission" date="2021-06" db="EMBL/GenBank/DDBJ databases">
        <title>Caerostris darwini draft genome.</title>
        <authorList>
            <person name="Kono N."/>
            <person name="Arakawa K."/>
        </authorList>
    </citation>
    <scope>NUCLEOTIDE SEQUENCE [LARGE SCALE GENOMIC DNA]</scope>
</reference>
<keyword evidence="4" id="KW-1185">Reference proteome</keyword>
<gene>
    <name evidence="3" type="ORF">CDAR_9241</name>
</gene>
<evidence type="ECO:0000256" key="1">
    <source>
        <dbReference type="SAM" id="MobiDB-lite"/>
    </source>
</evidence>
<evidence type="ECO:0000313" key="4">
    <source>
        <dbReference type="Proteomes" id="UP001054837"/>
    </source>
</evidence>
<dbReference type="Proteomes" id="UP001054837">
    <property type="component" value="Unassembled WGS sequence"/>
</dbReference>
<accession>A0AAV4VXF9</accession>
<name>A0AAV4VXF9_9ARAC</name>
<feature type="region of interest" description="Disordered" evidence="1">
    <location>
        <begin position="88"/>
        <end position="121"/>
    </location>
</feature>
<organism evidence="3 4">
    <name type="scientific">Caerostris darwini</name>
    <dbReference type="NCBI Taxonomy" id="1538125"/>
    <lineage>
        <taxon>Eukaryota</taxon>
        <taxon>Metazoa</taxon>
        <taxon>Ecdysozoa</taxon>
        <taxon>Arthropoda</taxon>
        <taxon>Chelicerata</taxon>
        <taxon>Arachnida</taxon>
        <taxon>Araneae</taxon>
        <taxon>Araneomorphae</taxon>
        <taxon>Entelegynae</taxon>
        <taxon>Araneoidea</taxon>
        <taxon>Araneidae</taxon>
        <taxon>Caerostris</taxon>
    </lineage>
</organism>
<feature type="region of interest" description="Disordered" evidence="1">
    <location>
        <begin position="186"/>
        <end position="206"/>
    </location>
</feature>